<name>A0A086Z197_9BIFI</name>
<dbReference type="KEGG" id="bact:AB656_03605"/>
<dbReference type="EMBL" id="JGYK01000001">
    <property type="protein sequence ID" value="KFI40297.1"/>
    <property type="molecule type" value="Genomic_DNA"/>
</dbReference>
<keyword evidence="2" id="KW-1185">Reference proteome</keyword>
<protein>
    <recommendedName>
        <fullName evidence="3">Uroporphyrin-III C-methyltransferase</fullName>
    </recommendedName>
</protein>
<gene>
    <name evidence="1" type="ORF">BACT_0999</name>
</gene>
<sequence>MGEVRIKRVYEAADKADGFRVLVDRLWPRGLSKAKAGLDLWLKEVAPSADLRRWWHHDPERFDQFAQRYQAELDANPQAVGQLLDLASSQPTLTLLYGAKDKELNQAIVLRAYLERRLG</sequence>
<dbReference type="OrthoDB" id="9790745at2"/>
<evidence type="ECO:0000313" key="2">
    <source>
        <dbReference type="Proteomes" id="UP000029015"/>
    </source>
</evidence>
<dbReference type="PANTHER" id="PTHR36849:SF1">
    <property type="entry name" value="CYTOPLASMIC PROTEIN"/>
    <property type="match status" value="1"/>
</dbReference>
<reference evidence="1 2" key="1">
    <citation type="submission" date="2014-03" db="EMBL/GenBank/DDBJ databases">
        <title>Genomics of Bifidobacteria.</title>
        <authorList>
            <person name="Ventura M."/>
            <person name="Milani C."/>
            <person name="Lugli G.A."/>
        </authorList>
    </citation>
    <scope>NUCLEOTIDE SEQUENCE [LARGE SCALE GENOMIC DNA]</scope>
    <source>
        <strain evidence="1 2">DSM 22766</strain>
    </source>
</reference>
<dbReference type="PATRIC" id="fig|1437605.7.peg.746"/>
<dbReference type="PANTHER" id="PTHR36849">
    <property type="entry name" value="CYTOPLASMIC PROTEIN-RELATED"/>
    <property type="match status" value="1"/>
</dbReference>
<evidence type="ECO:0000313" key="1">
    <source>
        <dbReference type="EMBL" id="KFI40297.1"/>
    </source>
</evidence>
<dbReference type="Proteomes" id="UP000029015">
    <property type="component" value="Unassembled WGS sequence"/>
</dbReference>
<dbReference type="AlphaFoldDB" id="A0A086Z197"/>
<dbReference type="RefSeq" id="WP_033503731.1">
    <property type="nucleotide sequence ID" value="NZ_CP011786.1"/>
</dbReference>
<proteinExistence type="predicted"/>
<dbReference type="InterPro" id="IPR052552">
    <property type="entry name" value="YeaO-like"/>
</dbReference>
<evidence type="ECO:0008006" key="3">
    <source>
        <dbReference type="Google" id="ProtNLM"/>
    </source>
</evidence>
<organism evidence="1 2">
    <name type="scientific">Bifidobacterium actinocoloniiforme DSM 22766</name>
    <dbReference type="NCBI Taxonomy" id="1437605"/>
    <lineage>
        <taxon>Bacteria</taxon>
        <taxon>Bacillati</taxon>
        <taxon>Actinomycetota</taxon>
        <taxon>Actinomycetes</taxon>
        <taxon>Bifidobacteriales</taxon>
        <taxon>Bifidobacteriaceae</taxon>
        <taxon>Bifidobacterium</taxon>
    </lineage>
</organism>
<dbReference type="Pfam" id="PF22752">
    <property type="entry name" value="DUF488-N3i"/>
    <property type="match status" value="1"/>
</dbReference>
<accession>A0A086Z197</accession>
<dbReference type="eggNOG" id="COG3189">
    <property type="taxonomic scope" value="Bacteria"/>
</dbReference>
<comment type="caution">
    <text evidence="1">The sequence shown here is derived from an EMBL/GenBank/DDBJ whole genome shotgun (WGS) entry which is preliminary data.</text>
</comment>